<dbReference type="Proteomes" id="UP000199036">
    <property type="component" value="Unassembled WGS sequence"/>
</dbReference>
<gene>
    <name evidence="4" type="ORF">SAMN05421741_10690</name>
</gene>
<evidence type="ECO:0000256" key="1">
    <source>
        <dbReference type="ARBA" id="ARBA00004442"/>
    </source>
</evidence>
<proteinExistence type="predicted"/>
<name>A0A1I4ZIM3_9FLAO</name>
<evidence type="ECO:0000313" key="4">
    <source>
        <dbReference type="EMBL" id="SFN50094.1"/>
    </source>
</evidence>
<dbReference type="Gene3D" id="2.60.40.1120">
    <property type="entry name" value="Carboxypeptidase-like, regulatory domain"/>
    <property type="match status" value="1"/>
</dbReference>
<dbReference type="GO" id="GO:0009279">
    <property type="term" value="C:cell outer membrane"/>
    <property type="evidence" value="ECO:0007669"/>
    <property type="project" value="UniProtKB-SubCell"/>
</dbReference>
<protein>
    <submittedName>
        <fullName evidence="4">CarboxypepD_reg-like domain-containing protein</fullName>
    </submittedName>
</protein>
<dbReference type="InterPro" id="IPR008969">
    <property type="entry name" value="CarboxyPept-like_regulatory"/>
</dbReference>
<dbReference type="Gene3D" id="2.40.170.20">
    <property type="entry name" value="TonB-dependent receptor, beta-barrel domain"/>
    <property type="match status" value="1"/>
</dbReference>
<organism evidence="4 5">
    <name type="scientific">Paenimyroides ummariense</name>
    <dbReference type="NCBI Taxonomy" id="913024"/>
    <lineage>
        <taxon>Bacteria</taxon>
        <taxon>Pseudomonadati</taxon>
        <taxon>Bacteroidota</taxon>
        <taxon>Flavobacteriia</taxon>
        <taxon>Flavobacteriales</taxon>
        <taxon>Flavobacteriaceae</taxon>
        <taxon>Paenimyroides</taxon>
    </lineage>
</organism>
<keyword evidence="3" id="KW-0998">Cell outer membrane</keyword>
<evidence type="ECO:0000256" key="2">
    <source>
        <dbReference type="ARBA" id="ARBA00023136"/>
    </source>
</evidence>
<dbReference type="SUPFAM" id="SSF56935">
    <property type="entry name" value="Porins"/>
    <property type="match status" value="1"/>
</dbReference>
<sequence length="949" mass="107143">MRHVKFSLKLDKNYIVLFFVFMKKLLFSTLLVLITLTTWAQSTALRGVVVDAKTQQPLFNVTANLSNTNLSATTNQQGEFEIANPTPGSQVLYINFTGYVQKRFTLDITTEADIDLGTIYLEEDLTAEQQLSLITLTENDLGDDNSGSETTSGLLQASRDPFRQAAAFNWGQARFRIRGLDNEYGNIFINGISMNKIFDGRPQFSNWGGLNDATRNQEFINGSMPNDYTFGGILGIQAINTRASFMRTGTRVSLSGANTNYSGRGMITYGSGMNKNGWAYAASASYRMAKEGFFDGTDYDAKSFFLAIEKKINSNHSLNLSAIYAQNSRGKNGPNTQEVVDLKGYKYNSYWGWQDGKKRNSRDKDVEEPIFILSHYWDISEKSTLNTNVSYQFGKISNSRLETNGANNPDPTYYKNLPSYYLNFHNTDGSSPIWTPDFNNAERNRQDFLANSQINWDRLYLQNANKGYAVNALYADVMQDNQLTANTLFNTQISNVVGFNAGLTYRNLRSESYQEMLDLLGGGYLIDNDTFLKEEFSASDLNNPNRKIYEGDKYGYNYIMRANVVDLFTQFQFNFGKFDFYLGQNASYTEYQREGLYRNALYADSSFGKGQKLSFENYGFKGGATYKLTGQHIFNFNASYYTQAPSIRNSYSNVRISDATVNGLTDEKIFGSDINYIIRTPKLKGRIGAYFNEIKDATRTSFFYADGIDIEMDDETSSDFVAEITRGISKQSMGIELGAEYQATKTIKLTAAANYGQAIYSDNANVYLNVDGRRESGLSPMVNYGTSYIKNYRVAGTPQQAYSLGIEYRDPNYWWIGANANFLTDIYLDISPLLRTNNFFAEPGQGGAAFSDMDTDTAKRLLKQEKLDDIFLVNLQGGKSWRINGKTFGFFASVNNVLGLEYKTGGFEQARNANYRELLMDHASGTRTFGPKYFYGFGRTYFLNLYINF</sequence>
<reference evidence="5" key="1">
    <citation type="submission" date="2016-10" db="EMBL/GenBank/DDBJ databases">
        <authorList>
            <person name="Varghese N."/>
            <person name="Submissions S."/>
        </authorList>
    </citation>
    <scope>NUCLEOTIDE SEQUENCE [LARGE SCALE GENOMIC DNA]</scope>
    <source>
        <strain evidence="5">DS-12</strain>
    </source>
</reference>
<dbReference type="SUPFAM" id="SSF49464">
    <property type="entry name" value="Carboxypeptidase regulatory domain-like"/>
    <property type="match status" value="1"/>
</dbReference>
<keyword evidence="2" id="KW-0472">Membrane</keyword>
<accession>A0A1I4ZIM3</accession>
<comment type="subcellular location">
    <subcellularLocation>
        <location evidence="1">Cell outer membrane</location>
    </subcellularLocation>
</comment>
<evidence type="ECO:0000256" key="3">
    <source>
        <dbReference type="ARBA" id="ARBA00023237"/>
    </source>
</evidence>
<evidence type="ECO:0000313" key="5">
    <source>
        <dbReference type="Proteomes" id="UP000199036"/>
    </source>
</evidence>
<dbReference type="Pfam" id="PF13715">
    <property type="entry name" value="CarbopepD_reg_2"/>
    <property type="match status" value="1"/>
</dbReference>
<keyword evidence="5" id="KW-1185">Reference proteome</keyword>
<dbReference type="AlphaFoldDB" id="A0A1I4ZIM3"/>
<dbReference type="InterPro" id="IPR036942">
    <property type="entry name" value="Beta-barrel_TonB_sf"/>
</dbReference>
<dbReference type="STRING" id="913024.SAMN05421741_10690"/>
<dbReference type="EMBL" id="FOVI01000006">
    <property type="protein sequence ID" value="SFN50094.1"/>
    <property type="molecule type" value="Genomic_DNA"/>
</dbReference>